<proteinExistence type="predicted"/>
<dbReference type="RefSeq" id="XP_012656212.1">
    <property type="nucleotide sequence ID" value="XM_012800758.1"/>
</dbReference>
<dbReference type="GeneID" id="24442067"/>
<name>W7X056_TETTS</name>
<dbReference type="Proteomes" id="UP000009168">
    <property type="component" value="Unassembled WGS sequence"/>
</dbReference>
<dbReference type="SUPFAM" id="SSF52047">
    <property type="entry name" value="RNI-like"/>
    <property type="match status" value="1"/>
</dbReference>
<dbReference type="EMBL" id="GG662279">
    <property type="protein sequence ID" value="EWS71252.1"/>
    <property type="molecule type" value="Genomic_DNA"/>
</dbReference>
<dbReference type="OrthoDB" id="435860at2759"/>
<keyword evidence="1" id="KW-0808">Transferase</keyword>
<dbReference type="GO" id="GO:0016301">
    <property type="term" value="F:kinase activity"/>
    <property type="evidence" value="ECO:0007669"/>
    <property type="project" value="UniProtKB-KW"/>
</dbReference>
<dbReference type="InParanoid" id="W7X056"/>
<dbReference type="KEGG" id="tet:TTHERM_001276351"/>
<dbReference type="AlphaFoldDB" id="W7X056"/>
<keyword evidence="2" id="KW-1185">Reference proteome</keyword>
<reference evidence="2" key="1">
    <citation type="journal article" date="2006" name="PLoS Biol.">
        <title>Macronuclear genome sequence of the ciliate Tetrahymena thermophila, a model eukaryote.</title>
        <authorList>
            <person name="Eisen J.A."/>
            <person name="Coyne R.S."/>
            <person name="Wu M."/>
            <person name="Wu D."/>
            <person name="Thiagarajan M."/>
            <person name="Wortman J.R."/>
            <person name="Badger J.H."/>
            <person name="Ren Q."/>
            <person name="Amedeo P."/>
            <person name="Jones K.M."/>
            <person name="Tallon L.J."/>
            <person name="Delcher A.L."/>
            <person name="Salzberg S.L."/>
            <person name="Silva J.C."/>
            <person name="Haas B.J."/>
            <person name="Majoros W.H."/>
            <person name="Farzad M."/>
            <person name="Carlton J.M."/>
            <person name="Smith R.K. Jr."/>
            <person name="Garg J."/>
            <person name="Pearlman R.E."/>
            <person name="Karrer K.M."/>
            <person name="Sun L."/>
            <person name="Manning G."/>
            <person name="Elde N.C."/>
            <person name="Turkewitz A.P."/>
            <person name="Asai D.J."/>
            <person name="Wilkes D.E."/>
            <person name="Wang Y."/>
            <person name="Cai H."/>
            <person name="Collins K."/>
            <person name="Stewart B.A."/>
            <person name="Lee S.R."/>
            <person name="Wilamowska K."/>
            <person name="Weinberg Z."/>
            <person name="Ruzzo W.L."/>
            <person name="Wloga D."/>
            <person name="Gaertig J."/>
            <person name="Frankel J."/>
            <person name="Tsao C.-C."/>
            <person name="Gorovsky M.A."/>
            <person name="Keeling P.J."/>
            <person name="Waller R.F."/>
            <person name="Patron N.J."/>
            <person name="Cherry J.M."/>
            <person name="Stover N.A."/>
            <person name="Krieger C.J."/>
            <person name="del Toro C."/>
            <person name="Ryder H.F."/>
            <person name="Williamson S.C."/>
            <person name="Barbeau R.A."/>
            <person name="Hamilton E.P."/>
            <person name="Orias E."/>
        </authorList>
    </citation>
    <scope>NUCLEOTIDE SEQUENCE [LARGE SCALE GENOMIC DNA]</scope>
    <source>
        <strain evidence="2">SB210</strain>
    </source>
</reference>
<evidence type="ECO:0000313" key="1">
    <source>
        <dbReference type="EMBL" id="EWS71252.1"/>
    </source>
</evidence>
<gene>
    <name evidence="1" type="ORF">TTHERM_001276351</name>
</gene>
<protein>
    <submittedName>
        <fullName evidence="1">Kinase domain protein</fullName>
    </submittedName>
</protein>
<dbReference type="Gene3D" id="3.80.10.10">
    <property type="entry name" value="Ribonuclease Inhibitor"/>
    <property type="match status" value="2"/>
</dbReference>
<accession>W7X056</accession>
<evidence type="ECO:0000313" key="2">
    <source>
        <dbReference type="Proteomes" id="UP000009168"/>
    </source>
</evidence>
<keyword evidence="1" id="KW-0418">Kinase</keyword>
<organism evidence="1 2">
    <name type="scientific">Tetrahymena thermophila (strain SB210)</name>
    <dbReference type="NCBI Taxonomy" id="312017"/>
    <lineage>
        <taxon>Eukaryota</taxon>
        <taxon>Sar</taxon>
        <taxon>Alveolata</taxon>
        <taxon>Ciliophora</taxon>
        <taxon>Intramacronucleata</taxon>
        <taxon>Oligohymenophorea</taxon>
        <taxon>Hymenostomatida</taxon>
        <taxon>Tetrahymenina</taxon>
        <taxon>Tetrahymenidae</taxon>
        <taxon>Tetrahymena</taxon>
    </lineage>
</organism>
<sequence length="262" mass="29701">MTKSQFQVEQLNELNSFDRNETISLSINLKLQNDGINSLMKTISLFNNIQNLYLSLSSNKIEEEGASQIAKALKKLKNLKDLTLILFGNNLKSKGGLELGKGLLYCNNLTVLTIKLSNSSLNYEGIQGICSGISKCYNLNQLSLNLIGNLIRNGIELLGVTFSQLQQLQHIQLECDRNSINEKSCIIFSDKIKKCAHLRSLHLNLQINEIMQGGVAMLESLITLPNLNFLRYNFRENKTDCTKNINQFKKRMKRVVIFQVQQ</sequence>
<dbReference type="InterPro" id="IPR032675">
    <property type="entry name" value="LRR_dom_sf"/>
</dbReference>